<dbReference type="EMBL" id="AP012204">
    <property type="protein sequence ID" value="BAK34287.1"/>
    <property type="molecule type" value="Genomic_DNA"/>
</dbReference>
<protein>
    <submittedName>
        <fullName evidence="1">Uncharacterized protein</fullName>
    </submittedName>
</protein>
<name>F5XPH9_MICPN</name>
<dbReference type="AlphaFoldDB" id="F5XPH9"/>
<gene>
    <name evidence="1" type="ordered locus">MLP_12730</name>
</gene>
<accession>F5XPH9</accession>
<keyword evidence="2" id="KW-1185">Reference proteome</keyword>
<organism evidence="1 2">
    <name type="scientific">Microlunatus phosphovorus (strain ATCC 700054 / DSM 10555 / JCM 9379 / NBRC 101784 / NCIMB 13414 / VKM Ac-1990 / NM-1)</name>
    <dbReference type="NCBI Taxonomy" id="1032480"/>
    <lineage>
        <taxon>Bacteria</taxon>
        <taxon>Bacillati</taxon>
        <taxon>Actinomycetota</taxon>
        <taxon>Actinomycetes</taxon>
        <taxon>Propionibacteriales</taxon>
        <taxon>Propionibacteriaceae</taxon>
        <taxon>Microlunatus</taxon>
    </lineage>
</organism>
<dbReference type="KEGG" id="mph:MLP_12730"/>
<dbReference type="Proteomes" id="UP000007947">
    <property type="component" value="Chromosome"/>
</dbReference>
<dbReference type="HOGENOM" id="CLU_3100924_0_0_11"/>
<evidence type="ECO:0000313" key="2">
    <source>
        <dbReference type="Proteomes" id="UP000007947"/>
    </source>
</evidence>
<reference evidence="1 2" key="1">
    <citation type="submission" date="2011-05" db="EMBL/GenBank/DDBJ databases">
        <title>Whole genome sequence of Microlunatus phosphovorus NM-1.</title>
        <authorList>
            <person name="Hosoyama A."/>
            <person name="Sasaki K."/>
            <person name="Harada T."/>
            <person name="Igarashi R."/>
            <person name="Kawakoshi A."/>
            <person name="Sasagawa M."/>
            <person name="Fukada J."/>
            <person name="Nakamura S."/>
            <person name="Katano Y."/>
            <person name="Hanada S."/>
            <person name="Kamagata Y."/>
            <person name="Nakamura N."/>
            <person name="Yamazaki S."/>
            <person name="Fujita N."/>
        </authorList>
    </citation>
    <scope>NUCLEOTIDE SEQUENCE [LARGE SCALE GENOMIC DNA]</scope>
    <source>
        <strain evidence="2">ATCC 700054 / DSM 10555 / JCM 9379 / NBRC 101784 / NCIMB 13414 / VKM Ac-1990 / NM-1</strain>
    </source>
</reference>
<evidence type="ECO:0000313" key="1">
    <source>
        <dbReference type="EMBL" id="BAK34287.1"/>
    </source>
</evidence>
<proteinExistence type="predicted"/>
<sequence>MKQSEDPADEGGLYGFGRWRGFKIESYLIQSEGEETYTLGFSFEPRLCLPA</sequence>